<evidence type="ECO:0000259" key="2">
    <source>
        <dbReference type="PROSITE" id="PS50071"/>
    </source>
</evidence>
<sequence length="385" mass="45380">MNTIQANETQKDKLLQECRRQCEKVLIEYQQEIDTKFKISYEVSINLIPKIPSAEKVHDLSQESLKVAKVFNENDLINTQLQQISSKQHLICGLKLKNDFEKVLRNKQKIQRISHNSQNDQTNAQSESLEHSSMLEQIQYLAMIDGTKIRLDKNNASTQLTSESSQIFPIHHPNFQFKSEQNIDLNSQASIEKIESCSNQEHLLEKRNNDIKKESFFMPNKSTSTNEIENKLINQIQKNSLKRKLKINKSRKTLKKRLRSNIMKSDEQLIILQSELSKNQQWTSETLNNISQRLGLKRVQVYKWYWDRKEELLKLQMEKLQHFGKLFQITRVNRNKSNSDIDQEILQSIKQEVRIFNVKKVDRCININALSSLQRFTDFAQEKIY</sequence>
<dbReference type="InParanoid" id="A0A078B0Q4"/>
<gene>
    <name evidence="3" type="primary">Contig14350.g15285</name>
    <name evidence="3" type="ORF">STYLEM_16037</name>
</gene>
<feature type="DNA-binding region" description="Homeobox" evidence="1">
    <location>
        <begin position="257"/>
        <end position="316"/>
    </location>
</feature>
<dbReference type="AlphaFoldDB" id="A0A078B0Q4"/>
<comment type="subcellular location">
    <subcellularLocation>
        <location evidence="1">Nucleus</location>
    </subcellularLocation>
</comment>
<reference evidence="3 4" key="1">
    <citation type="submission" date="2014-06" db="EMBL/GenBank/DDBJ databases">
        <authorList>
            <person name="Swart Estienne"/>
        </authorList>
    </citation>
    <scope>NUCLEOTIDE SEQUENCE [LARGE SCALE GENOMIC DNA]</scope>
    <source>
        <strain evidence="3 4">130c</strain>
    </source>
</reference>
<evidence type="ECO:0000313" key="4">
    <source>
        <dbReference type="Proteomes" id="UP000039865"/>
    </source>
</evidence>
<dbReference type="InterPro" id="IPR001356">
    <property type="entry name" value="HD"/>
</dbReference>
<protein>
    <recommendedName>
        <fullName evidence="2">Homeobox domain-containing protein</fullName>
    </recommendedName>
</protein>
<dbReference type="SUPFAM" id="SSF46689">
    <property type="entry name" value="Homeodomain-like"/>
    <property type="match status" value="1"/>
</dbReference>
<dbReference type="EMBL" id="CCKQ01015132">
    <property type="protein sequence ID" value="CDW86937.1"/>
    <property type="molecule type" value="Genomic_DNA"/>
</dbReference>
<dbReference type="Gene3D" id="1.10.10.60">
    <property type="entry name" value="Homeodomain-like"/>
    <property type="match status" value="1"/>
</dbReference>
<dbReference type="GO" id="GO:0005634">
    <property type="term" value="C:nucleus"/>
    <property type="evidence" value="ECO:0007669"/>
    <property type="project" value="UniProtKB-SubCell"/>
</dbReference>
<keyword evidence="4" id="KW-1185">Reference proteome</keyword>
<organism evidence="3 4">
    <name type="scientific">Stylonychia lemnae</name>
    <name type="common">Ciliate</name>
    <dbReference type="NCBI Taxonomy" id="5949"/>
    <lineage>
        <taxon>Eukaryota</taxon>
        <taxon>Sar</taxon>
        <taxon>Alveolata</taxon>
        <taxon>Ciliophora</taxon>
        <taxon>Intramacronucleata</taxon>
        <taxon>Spirotrichea</taxon>
        <taxon>Stichotrichia</taxon>
        <taxon>Sporadotrichida</taxon>
        <taxon>Oxytrichidae</taxon>
        <taxon>Stylonychinae</taxon>
        <taxon>Stylonychia</taxon>
    </lineage>
</organism>
<keyword evidence="1" id="KW-0238">DNA-binding</keyword>
<name>A0A078B0Q4_STYLE</name>
<evidence type="ECO:0000256" key="1">
    <source>
        <dbReference type="PROSITE-ProRule" id="PRU00108"/>
    </source>
</evidence>
<feature type="domain" description="Homeobox" evidence="2">
    <location>
        <begin position="255"/>
        <end position="315"/>
    </location>
</feature>
<dbReference type="InterPro" id="IPR009057">
    <property type="entry name" value="Homeodomain-like_sf"/>
</dbReference>
<dbReference type="PROSITE" id="PS50071">
    <property type="entry name" value="HOMEOBOX_2"/>
    <property type="match status" value="1"/>
</dbReference>
<accession>A0A078B0Q4</accession>
<keyword evidence="1" id="KW-0539">Nucleus</keyword>
<dbReference type="Proteomes" id="UP000039865">
    <property type="component" value="Unassembled WGS sequence"/>
</dbReference>
<evidence type="ECO:0000313" key="3">
    <source>
        <dbReference type="EMBL" id="CDW86937.1"/>
    </source>
</evidence>
<proteinExistence type="predicted"/>
<dbReference type="SMART" id="SM00389">
    <property type="entry name" value="HOX"/>
    <property type="match status" value="1"/>
</dbReference>
<dbReference type="GO" id="GO:0003677">
    <property type="term" value="F:DNA binding"/>
    <property type="evidence" value="ECO:0007669"/>
    <property type="project" value="UniProtKB-UniRule"/>
</dbReference>
<keyword evidence="1" id="KW-0371">Homeobox</keyword>